<gene>
    <name evidence="2" type="ORF">HHI36_002444</name>
</gene>
<accession>A0ABD2PBE7</accession>
<feature type="non-terminal residue" evidence="2">
    <location>
        <position position="108"/>
    </location>
</feature>
<evidence type="ECO:0000256" key="1">
    <source>
        <dbReference type="SAM" id="MobiDB-lite"/>
    </source>
</evidence>
<feature type="compositionally biased region" description="Polar residues" evidence="1">
    <location>
        <begin position="33"/>
        <end position="47"/>
    </location>
</feature>
<proteinExistence type="predicted"/>
<dbReference type="EMBL" id="JABFTP020000185">
    <property type="protein sequence ID" value="KAL3287991.1"/>
    <property type="molecule type" value="Genomic_DNA"/>
</dbReference>
<feature type="region of interest" description="Disordered" evidence="1">
    <location>
        <begin position="31"/>
        <end position="55"/>
    </location>
</feature>
<sequence length="108" mass="11802">MPSSMSYQHETSNTGEETCNLFAKSYKSVFDQPRSNKNSQPIASGSGNHEGDNLSFIESTQYEVKKCLDELDPNKASGSDGLPSYSSRACSSSLSLPLTHLFEKSLRS</sequence>
<evidence type="ECO:0000313" key="3">
    <source>
        <dbReference type="Proteomes" id="UP001516400"/>
    </source>
</evidence>
<dbReference type="AlphaFoldDB" id="A0ABD2PBE7"/>
<reference evidence="2 3" key="1">
    <citation type="journal article" date="2021" name="BMC Biol.">
        <title>Horizontally acquired antibacterial genes associated with adaptive radiation of ladybird beetles.</title>
        <authorList>
            <person name="Li H.S."/>
            <person name="Tang X.F."/>
            <person name="Huang Y.H."/>
            <person name="Xu Z.Y."/>
            <person name="Chen M.L."/>
            <person name="Du X.Y."/>
            <person name="Qiu B.Y."/>
            <person name="Chen P.T."/>
            <person name="Zhang W."/>
            <person name="Slipinski A."/>
            <person name="Escalona H.E."/>
            <person name="Waterhouse R.M."/>
            <person name="Zwick A."/>
            <person name="Pang H."/>
        </authorList>
    </citation>
    <scope>NUCLEOTIDE SEQUENCE [LARGE SCALE GENOMIC DNA]</scope>
    <source>
        <strain evidence="2">SYSU2018</strain>
    </source>
</reference>
<keyword evidence="3" id="KW-1185">Reference proteome</keyword>
<comment type="caution">
    <text evidence="2">The sequence shown here is derived from an EMBL/GenBank/DDBJ whole genome shotgun (WGS) entry which is preliminary data.</text>
</comment>
<evidence type="ECO:0000313" key="2">
    <source>
        <dbReference type="EMBL" id="KAL3287991.1"/>
    </source>
</evidence>
<dbReference type="Proteomes" id="UP001516400">
    <property type="component" value="Unassembled WGS sequence"/>
</dbReference>
<feature type="compositionally biased region" description="Low complexity" evidence="1">
    <location>
        <begin position="82"/>
        <end position="93"/>
    </location>
</feature>
<organism evidence="2 3">
    <name type="scientific">Cryptolaemus montrouzieri</name>
    <dbReference type="NCBI Taxonomy" id="559131"/>
    <lineage>
        <taxon>Eukaryota</taxon>
        <taxon>Metazoa</taxon>
        <taxon>Ecdysozoa</taxon>
        <taxon>Arthropoda</taxon>
        <taxon>Hexapoda</taxon>
        <taxon>Insecta</taxon>
        <taxon>Pterygota</taxon>
        <taxon>Neoptera</taxon>
        <taxon>Endopterygota</taxon>
        <taxon>Coleoptera</taxon>
        <taxon>Polyphaga</taxon>
        <taxon>Cucujiformia</taxon>
        <taxon>Coccinelloidea</taxon>
        <taxon>Coccinellidae</taxon>
        <taxon>Scymninae</taxon>
        <taxon>Scymnini</taxon>
        <taxon>Cryptolaemus</taxon>
    </lineage>
</organism>
<protein>
    <submittedName>
        <fullName evidence="2">Uncharacterized protein</fullName>
    </submittedName>
</protein>
<name>A0ABD2PBE7_9CUCU</name>
<feature type="region of interest" description="Disordered" evidence="1">
    <location>
        <begin position="72"/>
        <end position="93"/>
    </location>
</feature>